<name>A0A8H4ZLS8_9HYPO</name>
<protein>
    <submittedName>
        <fullName evidence="2">Uncharacterized protein</fullName>
    </submittedName>
</protein>
<dbReference type="AlphaFoldDB" id="A0A8H4ZLS8"/>
<organism evidence="2 3">
    <name type="scientific">Fusarium anthophilum</name>
    <dbReference type="NCBI Taxonomy" id="48485"/>
    <lineage>
        <taxon>Eukaryota</taxon>
        <taxon>Fungi</taxon>
        <taxon>Dikarya</taxon>
        <taxon>Ascomycota</taxon>
        <taxon>Pezizomycotina</taxon>
        <taxon>Sordariomycetes</taxon>
        <taxon>Hypocreomycetidae</taxon>
        <taxon>Hypocreales</taxon>
        <taxon>Nectriaceae</taxon>
        <taxon>Fusarium</taxon>
        <taxon>Fusarium fujikuroi species complex</taxon>
    </lineage>
</organism>
<evidence type="ECO:0000313" key="3">
    <source>
        <dbReference type="Proteomes" id="UP000573603"/>
    </source>
</evidence>
<evidence type="ECO:0000313" key="2">
    <source>
        <dbReference type="EMBL" id="KAF5248425.1"/>
    </source>
</evidence>
<accession>A0A8H4ZLS8</accession>
<proteinExistence type="predicted"/>
<sequence length="144" mass="14815">TVTAASGCVGTINSPEVNATISGPGKADTQTAAVSEGSGDDGNSNEPIENLESNGNPALDDISNAENQVSDAKASADAQSTELSVVEWIQAEMIKSLGKIKGNLDIVAGQIEDLASNNGRNQRAAEPSDGGYGNRPRTEEDRVE</sequence>
<dbReference type="EMBL" id="JABEVY010000129">
    <property type="protein sequence ID" value="KAF5248425.1"/>
    <property type="molecule type" value="Genomic_DNA"/>
</dbReference>
<feature type="non-terminal residue" evidence="2">
    <location>
        <position position="1"/>
    </location>
</feature>
<feature type="compositionally biased region" description="Polar residues" evidence="1">
    <location>
        <begin position="41"/>
        <end position="56"/>
    </location>
</feature>
<dbReference type="Proteomes" id="UP000573603">
    <property type="component" value="Unassembled WGS sequence"/>
</dbReference>
<feature type="region of interest" description="Disordered" evidence="1">
    <location>
        <begin position="1"/>
        <end position="80"/>
    </location>
</feature>
<comment type="caution">
    <text evidence="2">The sequence shown here is derived from an EMBL/GenBank/DDBJ whole genome shotgun (WGS) entry which is preliminary data.</text>
</comment>
<gene>
    <name evidence="2" type="ORF">FANTH_5923</name>
</gene>
<evidence type="ECO:0000256" key="1">
    <source>
        <dbReference type="SAM" id="MobiDB-lite"/>
    </source>
</evidence>
<feature type="region of interest" description="Disordered" evidence="1">
    <location>
        <begin position="115"/>
        <end position="144"/>
    </location>
</feature>
<keyword evidence="3" id="KW-1185">Reference proteome</keyword>
<reference evidence="2 3" key="1">
    <citation type="journal article" date="2020" name="BMC Genomics">
        <title>Correction to: Identification and distribution of gene clusters required for synthesis of sphingolipid metabolism inhibitors in diverse species of the filamentous fungus Fusarium.</title>
        <authorList>
            <person name="Kim H.S."/>
            <person name="Lohmar J.M."/>
            <person name="Busman M."/>
            <person name="Brown D.W."/>
            <person name="Naumann T.A."/>
            <person name="Divon H.H."/>
            <person name="Lysoe E."/>
            <person name="Uhlig S."/>
            <person name="Proctor R.H."/>
        </authorList>
    </citation>
    <scope>NUCLEOTIDE SEQUENCE [LARGE SCALE GENOMIC DNA]</scope>
    <source>
        <strain evidence="2 3">NRRL 25214</strain>
    </source>
</reference>
<feature type="compositionally biased region" description="Polar residues" evidence="1">
    <location>
        <begin position="11"/>
        <end position="21"/>
    </location>
</feature>